<sequence>MMKTSLTLLMVGTALGAAYKYRYKLLDMALSNDYLSKLSVNTVMKIPGVKDRVIGSVFGK</sequence>
<accession>A0ABW0LCQ2</accession>
<proteinExistence type="predicted"/>
<reference evidence="2" key="1">
    <citation type="journal article" date="2019" name="Int. J. Syst. Evol. Microbiol.">
        <title>The Global Catalogue of Microorganisms (GCM) 10K type strain sequencing project: providing services to taxonomists for standard genome sequencing and annotation.</title>
        <authorList>
            <consortium name="The Broad Institute Genomics Platform"/>
            <consortium name="The Broad Institute Genome Sequencing Center for Infectious Disease"/>
            <person name="Wu L."/>
            <person name="Ma J."/>
        </authorList>
    </citation>
    <scope>NUCLEOTIDE SEQUENCE [LARGE SCALE GENOMIC DNA]</scope>
    <source>
        <strain evidence="2">CGMCC 1.12237</strain>
    </source>
</reference>
<comment type="caution">
    <text evidence="1">The sequence shown here is derived from an EMBL/GenBank/DDBJ whole genome shotgun (WGS) entry which is preliminary data.</text>
</comment>
<evidence type="ECO:0000313" key="1">
    <source>
        <dbReference type="EMBL" id="MFC5463136.1"/>
    </source>
</evidence>
<organism evidence="1 2">
    <name type="scientific">Lederbergia graminis</name>
    <dbReference type="NCBI Taxonomy" id="735518"/>
    <lineage>
        <taxon>Bacteria</taxon>
        <taxon>Bacillati</taxon>
        <taxon>Bacillota</taxon>
        <taxon>Bacilli</taxon>
        <taxon>Bacillales</taxon>
        <taxon>Bacillaceae</taxon>
        <taxon>Lederbergia</taxon>
    </lineage>
</organism>
<gene>
    <name evidence="1" type="ORF">ACFPM4_00065</name>
</gene>
<evidence type="ECO:0000313" key="2">
    <source>
        <dbReference type="Proteomes" id="UP001596147"/>
    </source>
</evidence>
<protein>
    <submittedName>
        <fullName evidence="1">Uncharacterized protein</fullName>
    </submittedName>
</protein>
<dbReference type="EMBL" id="JBHSMC010000001">
    <property type="protein sequence ID" value="MFC5463136.1"/>
    <property type="molecule type" value="Genomic_DNA"/>
</dbReference>
<dbReference type="Proteomes" id="UP001596147">
    <property type="component" value="Unassembled WGS sequence"/>
</dbReference>
<name>A0ABW0LCQ2_9BACI</name>
<keyword evidence="2" id="KW-1185">Reference proteome</keyword>